<sequence>MSKLSKGIRISTATVISSLLIAVAMGAGLFQVGRGLALRADATGLTITGSAHVNVSADRAVWTLTVTEMAPTANAVVTRVSQGVDALSNYFKQGGIDASLIELGGVSTSYNLEYINGNSTGKILSYQASRDVTVRSNDVKKIQQLSQNLGVVLATGVNVFSNGPQYYVSTLSDLRPQLLANAMKDAKVRAIALTKATGTSVGAVRSARQGPVQVTAADSVEVSDGGVYDTRTIDKTVTTTVTVVFAQG</sequence>
<comment type="caution">
    <text evidence="1">The sequence shown here is derived from an EMBL/GenBank/DDBJ whole genome shotgun (WGS) entry which is preliminary data.</text>
</comment>
<dbReference type="Gene3D" id="3.30.110.170">
    <property type="entry name" value="Protein of unknown function (DUF541), domain 1"/>
    <property type="match status" value="1"/>
</dbReference>
<dbReference type="PANTHER" id="PTHR34387">
    <property type="entry name" value="SLR1258 PROTEIN"/>
    <property type="match status" value="1"/>
</dbReference>
<proteinExistence type="predicted"/>
<dbReference type="InterPro" id="IPR007497">
    <property type="entry name" value="SIMPL/DUF541"/>
</dbReference>
<gene>
    <name evidence="1" type="ORF">GALL_397170</name>
</gene>
<dbReference type="InterPro" id="IPR052022">
    <property type="entry name" value="26kDa_periplasmic_antigen"/>
</dbReference>
<reference evidence="1" key="1">
    <citation type="submission" date="2016-10" db="EMBL/GenBank/DDBJ databases">
        <title>Sequence of Gallionella enrichment culture.</title>
        <authorList>
            <person name="Poehlein A."/>
            <person name="Muehling M."/>
            <person name="Daniel R."/>
        </authorList>
    </citation>
    <scope>NUCLEOTIDE SEQUENCE</scope>
</reference>
<accession>A0A1J5Q5R0</accession>
<protein>
    <submittedName>
        <fullName evidence="1">Oxidative stress defense protein</fullName>
    </submittedName>
</protein>
<dbReference type="PANTHER" id="PTHR34387:SF2">
    <property type="entry name" value="SLR1258 PROTEIN"/>
    <property type="match status" value="1"/>
</dbReference>
<dbReference type="Pfam" id="PF04402">
    <property type="entry name" value="SIMPL"/>
    <property type="match status" value="1"/>
</dbReference>
<dbReference type="GO" id="GO:0006974">
    <property type="term" value="P:DNA damage response"/>
    <property type="evidence" value="ECO:0007669"/>
    <property type="project" value="TreeGrafter"/>
</dbReference>
<dbReference type="EMBL" id="MLJW01001376">
    <property type="protein sequence ID" value="OIQ78570.1"/>
    <property type="molecule type" value="Genomic_DNA"/>
</dbReference>
<organism evidence="1">
    <name type="scientific">mine drainage metagenome</name>
    <dbReference type="NCBI Taxonomy" id="410659"/>
    <lineage>
        <taxon>unclassified sequences</taxon>
        <taxon>metagenomes</taxon>
        <taxon>ecological metagenomes</taxon>
    </lineage>
</organism>
<dbReference type="Gene3D" id="3.30.70.2970">
    <property type="entry name" value="Protein of unknown function (DUF541), domain 2"/>
    <property type="match status" value="1"/>
</dbReference>
<evidence type="ECO:0000313" key="1">
    <source>
        <dbReference type="EMBL" id="OIQ78570.1"/>
    </source>
</evidence>
<dbReference type="AlphaFoldDB" id="A0A1J5Q5R0"/>
<name>A0A1J5Q5R0_9ZZZZ</name>